<dbReference type="Proteomes" id="UP001222275">
    <property type="component" value="Chromosome"/>
</dbReference>
<evidence type="ECO:0000313" key="1">
    <source>
        <dbReference type="EMBL" id="WEJ62369.1"/>
    </source>
</evidence>
<dbReference type="Pfam" id="PF04392">
    <property type="entry name" value="ABC_sub_bind"/>
    <property type="match status" value="1"/>
</dbReference>
<keyword evidence="2" id="KW-1185">Reference proteome</keyword>
<proteinExistence type="predicted"/>
<reference evidence="1 2" key="1">
    <citation type="submission" date="2022-06" db="EMBL/GenBank/DDBJ databases">
        <title>Thiomicrohabdus sp. nov, an obligately chemolithoautotrophic, sulfur-oxidizing bacterium isolated from beach of Guanyin Mountain. Amoy.</title>
        <authorList>
            <person name="Zhu H."/>
        </authorList>
    </citation>
    <scope>NUCLEOTIDE SEQUENCE [LARGE SCALE GENOMIC DNA]</scope>
    <source>
        <strain evidence="1 2">XGS-01</strain>
    </source>
</reference>
<dbReference type="PANTHER" id="PTHR35271:SF1">
    <property type="entry name" value="ABC TRANSPORTER, SUBSTRATE-BINDING LIPOPROTEIN"/>
    <property type="match status" value="1"/>
</dbReference>
<organism evidence="1 2">
    <name type="scientific">Thiomicrorhabdus lithotrophica</name>
    <dbReference type="NCBI Taxonomy" id="2949997"/>
    <lineage>
        <taxon>Bacteria</taxon>
        <taxon>Pseudomonadati</taxon>
        <taxon>Pseudomonadota</taxon>
        <taxon>Gammaproteobacteria</taxon>
        <taxon>Thiotrichales</taxon>
        <taxon>Piscirickettsiaceae</taxon>
        <taxon>Thiomicrorhabdus</taxon>
    </lineage>
</organism>
<dbReference type="RefSeq" id="WP_275594626.1">
    <property type="nucleotide sequence ID" value="NZ_CP102381.1"/>
</dbReference>
<dbReference type="PANTHER" id="PTHR35271">
    <property type="entry name" value="ABC TRANSPORTER, SUBSTRATE-BINDING LIPOPROTEIN-RELATED"/>
    <property type="match status" value="1"/>
</dbReference>
<accession>A0ABY8C8T6</accession>
<evidence type="ECO:0000313" key="2">
    <source>
        <dbReference type="Proteomes" id="UP001222275"/>
    </source>
</evidence>
<dbReference type="EMBL" id="CP102381">
    <property type="protein sequence ID" value="WEJ62369.1"/>
    <property type="molecule type" value="Genomic_DNA"/>
</dbReference>
<dbReference type="InterPro" id="IPR007487">
    <property type="entry name" value="ABC_transpt-TYRBP-like"/>
</dbReference>
<gene>
    <name evidence="1" type="ORF">NR989_10155</name>
</gene>
<name>A0ABY8C8T6_9GAMM</name>
<sequence>MTYYTAFTLMPNLLHAYKKLFSTLNALSFTSLISLNLLLVPQISQAEQAVSKTPELPVCVYIASYAPGYSWQDGIERALTQTLKDHCKIKTFFMNSKKVFDKESLQKIGLHAVDFIQSHSPDVVIVSDDNAVKYVLKEHYHNSQLPFVFCGVNNSGIPYGLPYKNTTGMVEKNPTEAILKLLFSINPSKTHVAFMTTSGTSANRDIHEFHQLVDKLGIASSAFQIRNEQEWRILYKQLQEDSKVDIILFSNRAAFKTWDHNKNIEWIKQHNNKLSITTQDWMMPYVAVGMNKVPDEQGLWAGAAAIEIINGTPASQISVVPNQKFQLWINPLIAKPFKNQLPENIFSQSLVYDEANVK</sequence>
<protein>
    <submittedName>
        <fullName evidence="1">ABC transporter substrate-binding protein</fullName>
    </submittedName>
</protein>
<dbReference type="Gene3D" id="3.40.50.2300">
    <property type="match status" value="2"/>
</dbReference>